<gene>
    <name evidence="3" type="ORF">Naga_100001g72</name>
</gene>
<evidence type="ECO:0000313" key="4">
    <source>
        <dbReference type="Proteomes" id="UP000019335"/>
    </source>
</evidence>
<dbReference type="OrthoDB" id="186994at2759"/>
<protein>
    <submittedName>
        <fullName evidence="3">CS-like domain protein</fullName>
    </submittedName>
</protein>
<dbReference type="CDD" id="cd06467">
    <property type="entry name" value="p23_NUDC_like"/>
    <property type="match status" value="1"/>
</dbReference>
<evidence type="ECO:0000259" key="2">
    <source>
        <dbReference type="PROSITE" id="PS51203"/>
    </source>
</evidence>
<dbReference type="Pfam" id="PF04969">
    <property type="entry name" value="CS"/>
    <property type="match status" value="1"/>
</dbReference>
<dbReference type="SUPFAM" id="SSF49764">
    <property type="entry name" value="HSP20-like chaperones"/>
    <property type="match status" value="1"/>
</dbReference>
<feature type="domain" description="CS" evidence="2">
    <location>
        <begin position="143"/>
        <end position="238"/>
    </location>
</feature>
<reference evidence="3 4" key="1">
    <citation type="journal article" date="2014" name="Mol. Plant">
        <title>Chromosome Scale Genome Assembly and Transcriptome Profiling of Nannochloropsis gaditana in Nitrogen Depletion.</title>
        <authorList>
            <person name="Corteggiani Carpinelli E."/>
            <person name="Telatin A."/>
            <person name="Vitulo N."/>
            <person name="Forcato C."/>
            <person name="D'Angelo M."/>
            <person name="Schiavon R."/>
            <person name="Vezzi A."/>
            <person name="Giacometti G.M."/>
            <person name="Morosinotto T."/>
            <person name="Valle G."/>
        </authorList>
    </citation>
    <scope>NUCLEOTIDE SEQUENCE [LARGE SCALE GENOMIC DNA]</scope>
    <source>
        <strain evidence="3 4">B-31</strain>
    </source>
</reference>
<sequence>MGVSILPFTSKVSCLVILVLLLSLVDGFLLPVQISFDLRSSVPEHRRRPAYREIGLAAVDSQPPSAPSPAQTQAEESDVDEIIDAAMDQSMHTVAMDWENVDPAPIKLQTSAGDENSSLRPNPFAAYEEFIEPPPTHVVYYRGHHERSFWRQGRDVVQLVVPVDPAVTKADIVFELATKTHLRLRLGDEPDLFDRELAQPVHKDGSFWYFEEHPETEQKAVVIELDKRLEYSNWPKLFAADVDLSEVPSKASPVGDSPISF</sequence>
<dbReference type="InterPro" id="IPR007052">
    <property type="entry name" value="CS_dom"/>
</dbReference>
<dbReference type="Gene3D" id="2.60.40.790">
    <property type="match status" value="1"/>
</dbReference>
<comment type="caution">
    <text evidence="3">The sequence shown here is derived from an EMBL/GenBank/DDBJ whole genome shotgun (WGS) entry which is preliminary data.</text>
</comment>
<dbReference type="InterPro" id="IPR008978">
    <property type="entry name" value="HSP20-like_chaperone"/>
</dbReference>
<organism evidence="3 4">
    <name type="scientific">Nannochloropsis gaditana</name>
    <dbReference type="NCBI Taxonomy" id="72520"/>
    <lineage>
        <taxon>Eukaryota</taxon>
        <taxon>Sar</taxon>
        <taxon>Stramenopiles</taxon>
        <taxon>Ochrophyta</taxon>
        <taxon>Eustigmatophyceae</taxon>
        <taxon>Eustigmatales</taxon>
        <taxon>Monodopsidaceae</taxon>
        <taxon>Nannochloropsis</taxon>
    </lineage>
</organism>
<keyword evidence="4" id="KW-1185">Reference proteome</keyword>
<name>W7TI05_9STRA</name>
<dbReference type="Proteomes" id="UP000019335">
    <property type="component" value="Chromosome 8"/>
</dbReference>
<evidence type="ECO:0000256" key="1">
    <source>
        <dbReference type="SAM" id="MobiDB-lite"/>
    </source>
</evidence>
<evidence type="ECO:0000313" key="3">
    <source>
        <dbReference type="EMBL" id="EWM26625.1"/>
    </source>
</evidence>
<accession>W7TI05</accession>
<dbReference type="AlphaFoldDB" id="W7TI05"/>
<proteinExistence type="predicted"/>
<feature type="region of interest" description="Disordered" evidence="1">
    <location>
        <begin position="57"/>
        <end position="77"/>
    </location>
</feature>
<dbReference type="PROSITE" id="PS51203">
    <property type="entry name" value="CS"/>
    <property type="match status" value="1"/>
</dbReference>
<dbReference type="EMBL" id="AZIL01000609">
    <property type="protein sequence ID" value="EWM26625.1"/>
    <property type="molecule type" value="Genomic_DNA"/>
</dbReference>